<dbReference type="InterPro" id="IPR001841">
    <property type="entry name" value="Znf_RING"/>
</dbReference>
<keyword evidence="4 6" id="KW-0863">Zinc-finger</keyword>
<dbReference type="PROSITE" id="PS50089">
    <property type="entry name" value="ZF_RING_2"/>
    <property type="match status" value="1"/>
</dbReference>
<evidence type="ECO:0000256" key="1">
    <source>
        <dbReference type="ARBA" id="ARBA00006672"/>
    </source>
</evidence>
<dbReference type="PANTHER" id="PTHR10044">
    <property type="entry name" value="INHIBITOR OF APOPTOSIS"/>
    <property type="match status" value="1"/>
</dbReference>
<organism evidence="9 10">
    <name type="scientific">Potamilus streckersoni</name>
    <dbReference type="NCBI Taxonomy" id="2493646"/>
    <lineage>
        <taxon>Eukaryota</taxon>
        <taxon>Metazoa</taxon>
        <taxon>Spiralia</taxon>
        <taxon>Lophotrochozoa</taxon>
        <taxon>Mollusca</taxon>
        <taxon>Bivalvia</taxon>
        <taxon>Autobranchia</taxon>
        <taxon>Heteroconchia</taxon>
        <taxon>Palaeoheterodonta</taxon>
        <taxon>Unionida</taxon>
        <taxon>Unionoidea</taxon>
        <taxon>Unionidae</taxon>
        <taxon>Ambleminae</taxon>
        <taxon>Lampsilini</taxon>
        <taxon>Potamilus</taxon>
    </lineage>
</organism>
<dbReference type="Gene3D" id="3.30.40.10">
    <property type="entry name" value="Zinc/RING finger domain, C3HC4 (zinc finger)"/>
    <property type="match status" value="1"/>
</dbReference>
<dbReference type="InterPro" id="IPR050784">
    <property type="entry name" value="IAP"/>
</dbReference>
<evidence type="ECO:0000313" key="9">
    <source>
        <dbReference type="EMBL" id="KAK3577777.1"/>
    </source>
</evidence>
<dbReference type="Pfam" id="PF00653">
    <property type="entry name" value="BIR"/>
    <property type="match status" value="2"/>
</dbReference>
<dbReference type="InterPro" id="IPR013083">
    <property type="entry name" value="Znf_RING/FYVE/PHD"/>
</dbReference>
<dbReference type="PANTHER" id="PTHR10044:SF139">
    <property type="entry name" value="DEATH-ASSOCIATED INHIBITOR OF APOPTOSIS 2"/>
    <property type="match status" value="1"/>
</dbReference>
<keyword evidence="5" id="KW-0862">Zinc</keyword>
<accession>A0AAE0RQJ7</accession>
<evidence type="ECO:0000256" key="2">
    <source>
        <dbReference type="ARBA" id="ARBA00022703"/>
    </source>
</evidence>
<dbReference type="FunFam" id="1.10.1170.10:FF:000002">
    <property type="entry name" value="Baculoviral IAP repeat containing 7"/>
    <property type="match status" value="1"/>
</dbReference>
<evidence type="ECO:0000256" key="3">
    <source>
        <dbReference type="ARBA" id="ARBA00022723"/>
    </source>
</evidence>
<comment type="similarity">
    <text evidence="1">Belongs to the IAP family.</text>
</comment>
<keyword evidence="10" id="KW-1185">Reference proteome</keyword>
<reference evidence="9" key="3">
    <citation type="submission" date="2023-05" db="EMBL/GenBank/DDBJ databases">
        <authorList>
            <person name="Smith C.H."/>
        </authorList>
    </citation>
    <scope>NUCLEOTIDE SEQUENCE</scope>
    <source>
        <strain evidence="9">CHS0354</strain>
        <tissue evidence="9">Mantle</tissue>
    </source>
</reference>
<dbReference type="PROSITE" id="PS50143">
    <property type="entry name" value="BIR_REPEAT_2"/>
    <property type="match status" value="2"/>
</dbReference>
<feature type="compositionally biased region" description="Polar residues" evidence="7">
    <location>
        <begin position="632"/>
        <end position="641"/>
    </location>
</feature>
<keyword evidence="3" id="KW-0479">Metal-binding</keyword>
<evidence type="ECO:0000256" key="4">
    <source>
        <dbReference type="ARBA" id="ARBA00022771"/>
    </source>
</evidence>
<dbReference type="Gene3D" id="1.10.1170.10">
    <property type="entry name" value="Inhibitor Of Apoptosis Protein (2mihbC-IAP-1), Chain A"/>
    <property type="match status" value="2"/>
</dbReference>
<feature type="domain" description="RING-type" evidence="8">
    <location>
        <begin position="922"/>
        <end position="957"/>
    </location>
</feature>
<evidence type="ECO:0000313" key="10">
    <source>
        <dbReference type="Proteomes" id="UP001195483"/>
    </source>
</evidence>
<evidence type="ECO:0000259" key="8">
    <source>
        <dbReference type="PROSITE" id="PS50089"/>
    </source>
</evidence>
<keyword evidence="2" id="KW-0053">Apoptosis</keyword>
<dbReference type="SMART" id="SM00184">
    <property type="entry name" value="RING"/>
    <property type="match status" value="1"/>
</dbReference>
<dbReference type="GO" id="GO:0005737">
    <property type="term" value="C:cytoplasm"/>
    <property type="evidence" value="ECO:0007669"/>
    <property type="project" value="TreeGrafter"/>
</dbReference>
<feature type="region of interest" description="Disordered" evidence="7">
    <location>
        <begin position="870"/>
        <end position="902"/>
    </location>
</feature>
<protein>
    <recommendedName>
        <fullName evidence="8">RING-type domain-containing protein</fullName>
    </recommendedName>
</protein>
<dbReference type="SMART" id="SM00238">
    <property type="entry name" value="BIR"/>
    <property type="match status" value="2"/>
</dbReference>
<dbReference type="GO" id="GO:0005634">
    <property type="term" value="C:nucleus"/>
    <property type="evidence" value="ECO:0007669"/>
    <property type="project" value="TreeGrafter"/>
</dbReference>
<dbReference type="FunFam" id="1.10.1170.10:FF:000003">
    <property type="entry name" value="E3 ubiquitin-protein ligase XIAP"/>
    <property type="match status" value="1"/>
</dbReference>
<name>A0AAE0RQJ7_9BIVA</name>
<dbReference type="InterPro" id="IPR001370">
    <property type="entry name" value="BIR_rpt"/>
</dbReference>
<proteinExistence type="inferred from homology"/>
<dbReference type="AlphaFoldDB" id="A0AAE0RQJ7"/>
<evidence type="ECO:0000256" key="5">
    <source>
        <dbReference type="ARBA" id="ARBA00022833"/>
    </source>
</evidence>
<dbReference type="Pfam" id="PF13920">
    <property type="entry name" value="zf-C3HC4_3"/>
    <property type="match status" value="1"/>
</dbReference>
<dbReference type="GO" id="GO:0006915">
    <property type="term" value="P:apoptotic process"/>
    <property type="evidence" value="ECO:0007669"/>
    <property type="project" value="UniProtKB-KW"/>
</dbReference>
<dbReference type="GO" id="GO:0008270">
    <property type="term" value="F:zinc ion binding"/>
    <property type="evidence" value="ECO:0007669"/>
    <property type="project" value="UniProtKB-KW"/>
</dbReference>
<sequence length="968" mass="110311">METHKTLKLSDVKNGSDLMYVAETQMKSTENHDRKEVDIRPDLCFAVQETPEKKDDRDQKLTDDQKLGKKTIKTFTDSENSVPDKGFKSEEVTMQKIHPEKDDSKSYSGEEHPMTVKRNDPIWMTEDSDVGIEEIEASDFRDMTKKPFACRNLDNEEFDEAKELKIGITYVHNNTCDRTFFENLPNGKTFLVESDSADCICVRQKRRVVEILNKTFKLISLRGTAALTDRAAYDPIYSIFIQCIQLIGSEHMGLWIENIKVLLEVTSVAEGKRCYICVHQAFFLIVQSERGVVLWLHTMRAFILVLLSPSLNMITIVYCQLLSTMTHIMRTFNISTFIIKSCDLIVLPFWDSVKREDSTADLKRKRHPDIKRKFGEDQNESSSDLKLDHFTSKKMNSHRSRIWNDDMNKMNSQMTGRKGHYGFILELDDIISFMKPYELHDFLWHLCSFVQNKSFVYVSELVPRHFIRQNRNYDSENSRITTFPVNFENRVGLAHAGFVYDFERDIVVCPWCDVLVDTHNLAEDPVNWHSPTCEFRVINHEIHIPVIGAISSPPTTVENHGAGQVNDQNVPSASQITDGQVIISNSSSIISQEPHTGMRVVPNAAIPAAVLNVLPALSQPDSRQSFHRDESNLTSDRSSYNLPSSDIRTRYEEAYGLQNEMGTYVSSLYLPPVTPYTAGEQPFQRAVPISAQEEQPHADKLNLHKGGGDARSLELLAIESLSETLRNALGGNDDTVEGSSGRGEIETRVDETSIQESCLADTIFVKEPPPKYPEFAERSRRLYSFKEWPAKLPQKPEEMAECGFYYTGQEDIVQCFYCGGGLKQWQSDDDPWIEHIRWYPNCSYVHKKKGREFVISQQAAKIANIIAARTEGSEENESSENNVLESADDQNEETEEGTTEHEAVTYTEVIREHQELCDATFCKICFADVLRVIFLPCGHLVTCANCSPFFKKCPVCRALIKEKVVTNV</sequence>
<evidence type="ECO:0000256" key="6">
    <source>
        <dbReference type="PROSITE-ProRule" id="PRU00175"/>
    </source>
</evidence>
<dbReference type="SUPFAM" id="SSF57924">
    <property type="entry name" value="Inhibitor of apoptosis (IAP) repeat"/>
    <property type="match status" value="2"/>
</dbReference>
<feature type="compositionally biased region" description="Acidic residues" evidence="7">
    <location>
        <begin position="886"/>
        <end position="897"/>
    </location>
</feature>
<evidence type="ECO:0000256" key="7">
    <source>
        <dbReference type="SAM" id="MobiDB-lite"/>
    </source>
</evidence>
<reference evidence="9" key="1">
    <citation type="journal article" date="2021" name="Genome Biol. Evol.">
        <title>A High-Quality Reference Genome for a Parasitic Bivalve with Doubly Uniparental Inheritance (Bivalvia: Unionida).</title>
        <authorList>
            <person name="Smith C.H."/>
        </authorList>
    </citation>
    <scope>NUCLEOTIDE SEQUENCE</scope>
    <source>
        <strain evidence="9">CHS0354</strain>
    </source>
</reference>
<feature type="region of interest" description="Disordered" evidence="7">
    <location>
        <begin position="621"/>
        <end position="641"/>
    </location>
</feature>
<dbReference type="CDD" id="cd00022">
    <property type="entry name" value="BIR"/>
    <property type="match status" value="1"/>
</dbReference>
<dbReference type="Proteomes" id="UP001195483">
    <property type="component" value="Unassembled WGS sequence"/>
</dbReference>
<dbReference type="GO" id="GO:0051726">
    <property type="term" value="P:regulation of cell cycle"/>
    <property type="evidence" value="ECO:0007669"/>
    <property type="project" value="TreeGrafter"/>
</dbReference>
<reference evidence="9" key="2">
    <citation type="journal article" date="2021" name="Genome Biol. Evol.">
        <title>Developing a high-quality reference genome for a parasitic bivalve with doubly uniparental inheritance (Bivalvia: Unionida).</title>
        <authorList>
            <person name="Smith C.H."/>
        </authorList>
    </citation>
    <scope>NUCLEOTIDE SEQUENCE</scope>
    <source>
        <strain evidence="9">CHS0354</strain>
        <tissue evidence="9">Mantle</tissue>
    </source>
</reference>
<gene>
    <name evidence="9" type="ORF">CHS0354_010979</name>
</gene>
<dbReference type="EMBL" id="JAEAOA010000685">
    <property type="protein sequence ID" value="KAK3577777.1"/>
    <property type="molecule type" value="Genomic_DNA"/>
</dbReference>
<comment type="caution">
    <text evidence="9">The sequence shown here is derived from an EMBL/GenBank/DDBJ whole genome shotgun (WGS) entry which is preliminary data.</text>
</comment>